<keyword evidence="3" id="KW-1185">Reference proteome</keyword>
<feature type="transmembrane region" description="Helical" evidence="1">
    <location>
        <begin position="67"/>
        <end position="87"/>
    </location>
</feature>
<reference evidence="2 3" key="1">
    <citation type="submission" date="2018-04" db="EMBL/GenBank/DDBJ databases">
        <title>Genomic Encyclopedia of Type Strains, Phase IV (KMG-IV): sequencing the most valuable type-strain genomes for metagenomic binning, comparative biology and taxonomic classification.</title>
        <authorList>
            <person name="Goeker M."/>
        </authorList>
    </citation>
    <scope>NUCLEOTIDE SEQUENCE [LARGE SCALE GENOMIC DNA]</scope>
    <source>
        <strain evidence="2 3">DSM 20705</strain>
    </source>
</reference>
<gene>
    <name evidence="2" type="ORF">C7381_104137</name>
</gene>
<sequence>MELVLGIAAIIFAVLNIVFTLKKKNAELYRYLSLSFTAVTVCAFYSSAARDVAEKDWSALMDTVPTISTALWVLVLISILINSVSLFKGNK</sequence>
<keyword evidence="1" id="KW-0472">Membrane</keyword>
<organism evidence="2 3">
    <name type="scientific">Ezakiella coagulans</name>
    <dbReference type="NCBI Taxonomy" id="46507"/>
    <lineage>
        <taxon>Bacteria</taxon>
        <taxon>Bacillati</taxon>
        <taxon>Bacillota</taxon>
        <taxon>Tissierellia</taxon>
        <taxon>Ezakiella</taxon>
    </lineage>
</organism>
<dbReference type="RefSeq" id="WP_116480045.1">
    <property type="nucleotide sequence ID" value="NZ_QEKV01000004.1"/>
</dbReference>
<evidence type="ECO:0000313" key="3">
    <source>
        <dbReference type="Proteomes" id="UP000245793"/>
    </source>
</evidence>
<evidence type="ECO:0000256" key="1">
    <source>
        <dbReference type="SAM" id="Phobius"/>
    </source>
</evidence>
<name>A0A2U1E3X7_9FIRM</name>
<protein>
    <submittedName>
        <fullName evidence="2">Uncharacterized protein</fullName>
    </submittedName>
</protein>
<proteinExistence type="predicted"/>
<evidence type="ECO:0000313" key="2">
    <source>
        <dbReference type="EMBL" id="PVY94631.1"/>
    </source>
</evidence>
<dbReference type="EMBL" id="QEKV01000004">
    <property type="protein sequence ID" value="PVY94631.1"/>
    <property type="molecule type" value="Genomic_DNA"/>
</dbReference>
<dbReference type="Proteomes" id="UP000245793">
    <property type="component" value="Unassembled WGS sequence"/>
</dbReference>
<feature type="transmembrane region" description="Helical" evidence="1">
    <location>
        <begin position="6"/>
        <end position="21"/>
    </location>
</feature>
<comment type="caution">
    <text evidence="2">The sequence shown here is derived from an EMBL/GenBank/DDBJ whole genome shotgun (WGS) entry which is preliminary data.</text>
</comment>
<keyword evidence="1" id="KW-1133">Transmembrane helix</keyword>
<keyword evidence="1" id="KW-0812">Transmembrane</keyword>
<dbReference type="AlphaFoldDB" id="A0A2U1E3X7"/>
<accession>A0A2U1E3X7</accession>
<feature type="transmembrane region" description="Helical" evidence="1">
    <location>
        <begin position="28"/>
        <end position="47"/>
    </location>
</feature>